<dbReference type="AlphaFoldDB" id="A6UWD9"/>
<keyword evidence="2" id="KW-1185">Reference proteome</keyword>
<dbReference type="STRING" id="419665.Maeo_1235"/>
<accession>A6UWD9</accession>
<sequence length="198" mass="22834">MVVVVMIEIKKGSENHEVETSEPDIDSITESIIEEDLKDFEIIENSDNGVDEETEIKTDEISEETAKIKDLLESIILVMLFVMAMRHKNIENKQKVVMDFVKERKDAINRICVCMEKTIARNAELYKKVQKANDISFLIQLVILTLEFEGVLNEMEKKNGQIKEVKNVKNKENKKDIKKEQDLQNVGITETGIYAEAW</sequence>
<organism evidence="1 2">
    <name type="scientific">Methanococcus aeolicus (strain ATCC BAA-1280 / DSM 17508 / OCM 812 / Nankai-3)</name>
    <dbReference type="NCBI Taxonomy" id="419665"/>
    <lineage>
        <taxon>Archaea</taxon>
        <taxon>Methanobacteriati</taxon>
        <taxon>Methanobacteriota</taxon>
        <taxon>Methanomada group</taxon>
        <taxon>Methanococci</taxon>
        <taxon>Methanococcales</taxon>
        <taxon>Methanococcaceae</taxon>
        <taxon>Methanococcus</taxon>
    </lineage>
</organism>
<dbReference type="Proteomes" id="UP000001106">
    <property type="component" value="Chromosome"/>
</dbReference>
<proteinExistence type="predicted"/>
<protein>
    <submittedName>
        <fullName evidence="1">Uncharacterized protein</fullName>
    </submittedName>
</protein>
<dbReference type="EMBL" id="CP000743">
    <property type="protein sequence ID" value="ABR56811.1"/>
    <property type="molecule type" value="Genomic_DNA"/>
</dbReference>
<name>A6UWD9_META3</name>
<evidence type="ECO:0000313" key="2">
    <source>
        <dbReference type="Proteomes" id="UP000001106"/>
    </source>
</evidence>
<dbReference type="eggNOG" id="ENOG502N560">
    <property type="taxonomic scope" value="Archaea"/>
</dbReference>
<evidence type="ECO:0000313" key="1">
    <source>
        <dbReference type="EMBL" id="ABR56811.1"/>
    </source>
</evidence>
<dbReference type="HOGENOM" id="CLU_1375509_0_0_2"/>
<gene>
    <name evidence="1" type="ordered locus">Maeo_1235</name>
</gene>
<reference evidence="1" key="1">
    <citation type="submission" date="2007-06" db="EMBL/GenBank/DDBJ databases">
        <title>Complete sequence of Methanococcus aeolicus Nankai-3.</title>
        <authorList>
            <consortium name="US DOE Joint Genome Institute"/>
            <person name="Copeland A."/>
            <person name="Lucas S."/>
            <person name="Lapidus A."/>
            <person name="Barry K."/>
            <person name="Glavina del Rio T."/>
            <person name="Dalin E."/>
            <person name="Tice H."/>
            <person name="Pitluck S."/>
            <person name="Chain P."/>
            <person name="Malfatti S."/>
            <person name="Shin M."/>
            <person name="Vergez L."/>
            <person name="Schmutz J."/>
            <person name="Larimer F."/>
            <person name="Land M."/>
            <person name="Hauser L."/>
            <person name="Kyrpides N."/>
            <person name="Lykidis A."/>
            <person name="Sieprawska-Lupa M."/>
            <person name="Whitman W.B."/>
            <person name="Richardson P."/>
        </authorList>
    </citation>
    <scope>NUCLEOTIDE SEQUENCE [LARGE SCALE GENOMIC DNA]</scope>
    <source>
        <strain evidence="1">Nankai-3</strain>
    </source>
</reference>
<dbReference type="KEGG" id="mae:Maeo_1235"/>